<dbReference type="EMBL" id="CP016617">
    <property type="protein sequence ID" value="ANY82390.1"/>
    <property type="molecule type" value="Genomic_DNA"/>
</dbReference>
<feature type="domain" description="Guanylate cyclase" evidence="1">
    <location>
        <begin position="14"/>
        <end position="128"/>
    </location>
</feature>
<geneLocation type="plasmid" evidence="2">
    <name>unnamed1</name>
</geneLocation>
<dbReference type="PANTHER" id="PTHR43081">
    <property type="entry name" value="ADENYLATE CYCLASE, TERMINAL-DIFFERENTIATION SPECIFIC-RELATED"/>
    <property type="match status" value="1"/>
</dbReference>
<evidence type="ECO:0000259" key="1">
    <source>
        <dbReference type="PROSITE" id="PS50125"/>
    </source>
</evidence>
<reference evidence="2" key="1">
    <citation type="submission" date="2016-07" db="EMBL/GenBank/DDBJ databases">
        <title>Microvirga ossetica sp. nov. a new species of rhizobia isolated from root nodules of the legume species Vicia alpestris Steven originated from North Ossetia region in the Caucasus.</title>
        <authorList>
            <person name="Safronova V.I."/>
            <person name="Kuznetsova I.G."/>
            <person name="Sazanova A.L."/>
            <person name="Belimov A."/>
            <person name="Andronov E."/>
            <person name="Osledkin Y.S."/>
            <person name="Onishchuk O.P."/>
            <person name="Kurchak O.N."/>
            <person name="Shaposhnikov A.I."/>
            <person name="Willems A."/>
            <person name="Tikhonovich I.A."/>
        </authorList>
    </citation>
    <scope>NUCLEOTIDE SEQUENCE [LARGE SCALE GENOMIC DNA]</scope>
    <source>
        <strain evidence="2">V5/3M</strain>
        <plasmid evidence="2">unnamed1</plasmid>
    </source>
</reference>
<evidence type="ECO:0000313" key="2">
    <source>
        <dbReference type="EMBL" id="ANY82390.1"/>
    </source>
</evidence>
<dbReference type="InterPro" id="IPR001054">
    <property type="entry name" value="A/G_cyclase"/>
</dbReference>
<gene>
    <name evidence="2" type="ORF">BB934_29225</name>
</gene>
<dbReference type="PANTHER" id="PTHR43081:SF19">
    <property type="entry name" value="PH-SENSITIVE ADENYLATE CYCLASE RV1264"/>
    <property type="match status" value="1"/>
</dbReference>
<dbReference type="InterPro" id="IPR050697">
    <property type="entry name" value="Adenylyl/Guanylyl_Cyclase_3/4"/>
</dbReference>
<proteinExistence type="predicted"/>
<dbReference type="CDD" id="cd07302">
    <property type="entry name" value="CHD"/>
    <property type="match status" value="1"/>
</dbReference>
<dbReference type="GO" id="GO:0006171">
    <property type="term" value="P:cAMP biosynthetic process"/>
    <property type="evidence" value="ECO:0007669"/>
    <property type="project" value="TreeGrafter"/>
</dbReference>
<dbReference type="SUPFAM" id="SSF55073">
    <property type="entry name" value="Nucleotide cyclase"/>
    <property type="match status" value="1"/>
</dbReference>
<dbReference type="GO" id="GO:0004016">
    <property type="term" value="F:adenylate cyclase activity"/>
    <property type="evidence" value="ECO:0007669"/>
    <property type="project" value="UniProtKB-ARBA"/>
</dbReference>
<dbReference type="Gene3D" id="3.30.70.1230">
    <property type="entry name" value="Nucleotide cyclase"/>
    <property type="match status" value="1"/>
</dbReference>
<accession>A0A1B2ER01</accession>
<name>A0A1B2ER01_9HYPH</name>
<dbReference type="AlphaFoldDB" id="A0A1B2ER01"/>
<dbReference type="KEGG" id="moc:BB934_29225"/>
<sequence length="393" mass="43110">MDRQEHEVERRLVAIFAANMAGYSRLMSQDEDATLQSLTTCRGIIDRLITESGGRIANTAGDSVLAEFPSAVDAVRCAVEVQKLLTQADQDTPEERRLQFRIGVHVGDVMVRDGDLLDDVVNIAARRESLAEPGSVYISAETHAYARRALTPGFDDLGPQKVKNIEEPVHVFRVAAPALPATGSTPRGERAKPLPLPDKPSIAVLPFDNIGHDREDEYLADGIVDDIIAALSRVRSFFVIARNSTFIYKDPAVNVQQVSREQGVRYVLEGSVRRSRNRVRATAQLIDAATRAHFWGERYEGLVDDIFDFQDYGLLALEPVDCCGEAEHAHEGSCGLLVAGCNGSPLFEPGPEPLDDIAVVIDPVRTGHRRLIGLSRDRRLRTDAPDVLAEAVA</sequence>
<organism evidence="2">
    <name type="scientific">Microvirga ossetica</name>
    <dbReference type="NCBI Taxonomy" id="1882682"/>
    <lineage>
        <taxon>Bacteria</taxon>
        <taxon>Pseudomonadati</taxon>
        <taxon>Pseudomonadota</taxon>
        <taxon>Alphaproteobacteria</taxon>
        <taxon>Hyphomicrobiales</taxon>
        <taxon>Methylobacteriaceae</taxon>
        <taxon>Microvirga</taxon>
    </lineage>
</organism>
<dbReference type="GO" id="GO:0035556">
    <property type="term" value="P:intracellular signal transduction"/>
    <property type="evidence" value="ECO:0007669"/>
    <property type="project" value="InterPro"/>
</dbReference>
<protein>
    <recommendedName>
        <fullName evidence="1">Guanylate cyclase domain-containing protein</fullName>
    </recommendedName>
</protein>
<keyword evidence="2" id="KW-0614">Plasmid</keyword>
<dbReference type="PROSITE" id="PS50125">
    <property type="entry name" value="GUANYLATE_CYCLASE_2"/>
    <property type="match status" value="1"/>
</dbReference>
<dbReference type="Pfam" id="PF00211">
    <property type="entry name" value="Guanylate_cyc"/>
    <property type="match status" value="1"/>
</dbReference>
<dbReference type="InterPro" id="IPR029787">
    <property type="entry name" value="Nucleotide_cyclase"/>
</dbReference>
<dbReference type="Gene3D" id="3.40.50.10070">
    <property type="entry name" value="TolB, N-terminal domain"/>
    <property type="match status" value="1"/>
</dbReference>